<reference evidence="4 5" key="1">
    <citation type="submission" date="2019-03" db="EMBL/GenBank/DDBJ databases">
        <title>Genomic Encyclopedia of Type Strains, Phase IV (KMG-IV): sequencing the most valuable type-strain genomes for metagenomic binning, comparative biology and taxonomic classification.</title>
        <authorList>
            <person name="Goeker M."/>
        </authorList>
    </citation>
    <scope>NUCLEOTIDE SEQUENCE [LARGE SCALE GENOMIC DNA]</scope>
    <source>
        <strain evidence="4 5">DSM 21944</strain>
    </source>
</reference>
<gene>
    <name evidence="4" type="ORF">EDC25_10195</name>
</gene>
<feature type="region of interest" description="Disordered" evidence="1">
    <location>
        <begin position="1"/>
        <end position="21"/>
    </location>
</feature>
<keyword evidence="2" id="KW-1133">Transmembrane helix</keyword>
<dbReference type="Pfam" id="PF19124">
    <property type="entry name" value="DUF5808"/>
    <property type="match status" value="1"/>
</dbReference>
<evidence type="ECO:0000313" key="5">
    <source>
        <dbReference type="Proteomes" id="UP000294599"/>
    </source>
</evidence>
<protein>
    <recommendedName>
        <fullName evidence="3">DUF5808 domain-containing protein</fullName>
    </recommendedName>
</protein>
<organism evidence="4 5">
    <name type="scientific">Pseudofulvimonas gallinarii</name>
    <dbReference type="NCBI Taxonomy" id="634155"/>
    <lineage>
        <taxon>Bacteria</taxon>
        <taxon>Pseudomonadati</taxon>
        <taxon>Pseudomonadota</taxon>
        <taxon>Gammaproteobacteria</taxon>
        <taxon>Lysobacterales</taxon>
        <taxon>Rhodanobacteraceae</taxon>
        <taxon>Pseudofulvimonas</taxon>
    </lineage>
</organism>
<accession>A0A4S3KZY7</accession>
<dbReference type="RefSeq" id="WP_123521840.1">
    <property type="nucleotide sequence ID" value="NZ_JBHLWF010000005.1"/>
</dbReference>
<keyword evidence="2" id="KW-0812">Transmembrane</keyword>
<sequence length="83" mass="9437">MTAHQRPALTEQEQNEKAWNNPVNWTGPGWLGIYHAAEDSRAMVPKRPRYLGWTLNFAHPASRWFLAACVALVLIVLTIQLVL</sequence>
<dbReference type="OrthoDB" id="6059111at2"/>
<evidence type="ECO:0000256" key="1">
    <source>
        <dbReference type="SAM" id="MobiDB-lite"/>
    </source>
</evidence>
<dbReference type="AlphaFoldDB" id="A0A4S3KZY7"/>
<feature type="transmembrane region" description="Helical" evidence="2">
    <location>
        <begin position="64"/>
        <end position="82"/>
    </location>
</feature>
<dbReference type="EMBL" id="SMAF01000001">
    <property type="protein sequence ID" value="TCT01240.1"/>
    <property type="molecule type" value="Genomic_DNA"/>
</dbReference>
<keyword evidence="2" id="KW-0472">Membrane</keyword>
<dbReference type="InterPro" id="IPR043831">
    <property type="entry name" value="DUF5808"/>
</dbReference>
<dbReference type="Proteomes" id="UP000294599">
    <property type="component" value="Unassembled WGS sequence"/>
</dbReference>
<name>A0A4S3KZY7_9GAMM</name>
<keyword evidence="5" id="KW-1185">Reference proteome</keyword>
<feature type="domain" description="DUF5808" evidence="3">
    <location>
        <begin position="38"/>
        <end position="63"/>
    </location>
</feature>
<evidence type="ECO:0000259" key="3">
    <source>
        <dbReference type="Pfam" id="PF19124"/>
    </source>
</evidence>
<comment type="caution">
    <text evidence="4">The sequence shown here is derived from an EMBL/GenBank/DDBJ whole genome shotgun (WGS) entry which is preliminary data.</text>
</comment>
<evidence type="ECO:0000256" key="2">
    <source>
        <dbReference type="SAM" id="Phobius"/>
    </source>
</evidence>
<evidence type="ECO:0000313" key="4">
    <source>
        <dbReference type="EMBL" id="TCT01240.1"/>
    </source>
</evidence>
<proteinExistence type="predicted"/>